<keyword evidence="1" id="KW-1133">Transmembrane helix</keyword>
<dbReference type="AlphaFoldDB" id="A0AAU9G494"/>
<sequence length="168" mass="18998">MAELHQIGNAQPDNDDSQLMAIPIKPKVKIVIELTDKSTKKRRPKKTHVEIVPEQQVEPYIVHRLDTQLMAVQTELQAMSDDPEVALEPLVAAAVNTEEIHTSVELVHVNICLVLVLLVLVDIGIWIFKEDIFGPSTEEERYQAKMRKASTAVKCLLFVLRQLNVPIF</sequence>
<keyword evidence="3" id="KW-1185">Reference proteome</keyword>
<accession>A0AAU9G494</accession>
<evidence type="ECO:0000256" key="1">
    <source>
        <dbReference type="SAM" id="Phobius"/>
    </source>
</evidence>
<reference evidence="2 3" key="1">
    <citation type="submission" date="2024-02" db="EMBL/GenBank/DDBJ databases">
        <title>A chromosome-level genome assembly of Drosophila madeirensis, a fruit fly species endemic to Madeira island.</title>
        <authorList>
            <person name="Tomihara K."/>
            <person name="Llopart A."/>
            <person name="Yamamoto D."/>
        </authorList>
    </citation>
    <scope>NUCLEOTIDE SEQUENCE [LARGE SCALE GENOMIC DNA]</scope>
    <source>
        <strain evidence="2 3">RF1</strain>
    </source>
</reference>
<keyword evidence="1" id="KW-0812">Transmembrane</keyword>
<protein>
    <submittedName>
        <fullName evidence="2">Uncharacterized protein</fullName>
    </submittedName>
</protein>
<proteinExistence type="predicted"/>
<keyword evidence="1" id="KW-0472">Membrane</keyword>
<organism evidence="2 3">
    <name type="scientific">Drosophila madeirensis</name>
    <name type="common">Fruit fly</name>
    <dbReference type="NCBI Taxonomy" id="30013"/>
    <lineage>
        <taxon>Eukaryota</taxon>
        <taxon>Metazoa</taxon>
        <taxon>Ecdysozoa</taxon>
        <taxon>Arthropoda</taxon>
        <taxon>Hexapoda</taxon>
        <taxon>Insecta</taxon>
        <taxon>Pterygota</taxon>
        <taxon>Neoptera</taxon>
        <taxon>Endopterygota</taxon>
        <taxon>Diptera</taxon>
        <taxon>Brachycera</taxon>
        <taxon>Muscomorpha</taxon>
        <taxon>Ephydroidea</taxon>
        <taxon>Drosophilidae</taxon>
        <taxon>Drosophila</taxon>
        <taxon>Sophophora</taxon>
    </lineage>
</organism>
<gene>
    <name evidence="2" type="ORF">DMAD_01993</name>
</gene>
<evidence type="ECO:0000313" key="2">
    <source>
        <dbReference type="EMBL" id="BFG02502.1"/>
    </source>
</evidence>
<name>A0AAU9G494_DROMD</name>
<dbReference type="EMBL" id="AP029266">
    <property type="protein sequence ID" value="BFG02502.1"/>
    <property type="molecule type" value="Genomic_DNA"/>
</dbReference>
<dbReference type="Proteomes" id="UP001500889">
    <property type="component" value="Chromosome A"/>
</dbReference>
<evidence type="ECO:0000313" key="3">
    <source>
        <dbReference type="Proteomes" id="UP001500889"/>
    </source>
</evidence>
<feature type="transmembrane region" description="Helical" evidence="1">
    <location>
        <begin position="106"/>
        <end position="128"/>
    </location>
</feature>